<evidence type="ECO:0000313" key="4">
    <source>
        <dbReference type="EMBL" id="OYX04243.1"/>
    </source>
</evidence>
<sequence length="215" mass="22138">MSKTTMIAAILLAAAASPALAQEGPTSDSVSVGGFYAGAELGYGKPKHKLDLTPKTGGPTSGSADKTGFEYGGFMGYGAIIGESLYIGGEASLGAGGGKASRTLSSTKVTIDPGLRYGAAARAGLTFDGGGLLYGKVGLERRKFEVSTIGAKKKLTAKGLVYGVGYEQALNDNVGLRGEISRVNYDDKSVTFSTGDKVKFDSRETRLTLGAIVRF</sequence>
<dbReference type="EMBL" id="NCDQ01000090">
    <property type="protein sequence ID" value="OYX04243.1"/>
    <property type="molecule type" value="Genomic_DNA"/>
</dbReference>
<name>A0A258DAB4_CAUVI</name>
<dbReference type="InterPro" id="IPR011250">
    <property type="entry name" value="OMP/PagP_B-barrel"/>
</dbReference>
<organism evidence="4 5">
    <name type="scientific">Caulobacter vibrioides</name>
    <name type="common">Caulobacter crescentus</name>
    <dbReference type="NCBI Taxonomy" id="155892"/>
    <lineage>
        <taxon>Bacteria</taxon>
        <taxon>Pseudomonadati</taxon>
        <taxon>Pseudomonadota</taxon>
        <taxon>Alphaproteobacteria</taxon>
        <taxon>Caulobacterales</taxon>
        <taxon>Caulobacteraceae</taxon>
        <taxon>Caulobacter</taxon>
    </lineage>
</organism>
<dbReference type="SUPFAM" id="SSF56925">
    <property type="entry name" value="OMPA-like"/>
    <property type="match status" value="1"/>
</dbReference>
<proteinExistence type="predicted"/>
<dbReference type="Proteomes" id="UP000215616">
    <property type="component" value="Unassembled WGS sequence"/>
</dbReference>
<dbReference type="Pfam" id="PF13505">
    <property type="entry name" value="OMP_b-brl"/>
    <property type="match status" value="1"/>
</dbReference>
<protein>
    <recommendedName>
        <fullName evidence="3">Outer membrane protein beta-barrel domain-containing protein</fullName>
    </recommendedName>
</protein>
<dbReference type="AlphaFoldDB" id="A0A258DAB4"/>
<evidence type="ECO:0000259" key="3">
    <source>
        <dbReference type="Pfam" id="PF13505"/>
    </source>
</evidence>
<reference evidence="4 5" key="1">
    <citation type="submission" date="2017-03" db="EMBL/GenBank/DDBJ databases">
        <title>Lifting the veil on microbial sulfur biogeochemistry in mining wastewaters.</title>
        <authorList>
            <person name="Kantor R.S."/>
            <person name="Colenbrander Nelson T."/>
            <person name="Marshall S."/>
            <person name="Bennett D."/>
            <person name="Apte S."/>
            <person name="Camacho D."/>
            <person name="Thomas B.C."/>
            <person name="Warren L.A."/>
            <person name="Banfield J.F."/>
        </authorList>
    </citation>
    <scope>NUCLEOTIDE SEQUENCE [LARGE SCALE GENOMIC DNA]</scope>
    <source>
        <strain evidence="4">32-67-7</strain>
    </source>
</reference>
<comment type="caution">
    <text evidence="4">The sequence shown here is derived from an EMBL/GenBank/DDBJ whole genome shotgun (WGS) entry which is preliminary data.</text>
</comment>
<accession>A0A258DAB4</accession>
<keyword evidence="1 2" id="KW-0732">Signal</keyword>
<feature type="chain" id="PRO_5012061833" description="Outer membrane protein beta-barrel domain-containing protein" evidence="2">
    <location>
        <begin position="22"/>
        <end position="215"/>
    </location>
</feature>
<evidence type="ECO:0000313" key="5">
    <source>
        <dbReference type="Proteomes" id="UP000215616"/>
    </source>
</evidence>
<dbReference type="Gene3D" id="2.40.160.20">
    <property type="match status" value="1"/>
</dbReference>
<feature type="domain" description="Outer membrane protein beta-barrel" evidence="3">
    <location>
        <begin position="8"/>
        <end position="200"/>
    </location>
</feature>
<feature type="signal peptide" evidence="2">
    <location>
        <begin position="1"/>
        <end position="21"/>
    </location>
</feature>
<evidence type="ECO:0000256" key="1">
    <source>
        <dbReference type="ARBA" id="ARBA00022729"/>
    </source>
</evidence>
<evidence type="ECO:0000256" key="2">
    <source>
        <dbReference type="SAM" id="SignalP"/>
    </source>
</evidence>
<gene>
    <name evidence="4" type="ORF">B7Z12_07205</name>
</gene>
<dbReference type="InterPro" id="IPR027385">
    <property type="entry name" value="Beta-barrel_OMP"/>
</dbReference>